<keyword evidence="1" id="KW-0472">Membrane</keyword>
<comment type="caution">
    <text evidence="2">The sequence shown here is derived from an EMBL/GenBank/DDBJ whole genome shotgun (WGS) entry which is preliminary data.</text>
</comment>
<feature type="transmembrane region" description="Helical" evidence="1">
    <location>
        <begin position="22"/>
        <end position="40"/>
    </location>
</feature>
<keyword evidence="1" id="KW-1133">Transmembrane helix</keyword>
<evidence type="ECO:0000313" key="2">
    <source>
        <dbReference type="EMBL" id="KAJ4450989.1"/>
    </source>
</evidence>
<dbReference type="EMBL" id="JAJSOF020000001">
    <property type="protein sequence ID" value="KAJ4450989.1"/>
    <property type="molecule type" value="Genomic_DNA"/>
</dbReference>
<proteinExistence type="predicted"/>
<evidence type="ECO:0000313" key="3">
    <source>
        <dbReference type="Proteomes" id="UP001148838"/>
    </source>
</evidence>
<keyword evidence="3" id="KW-1185">Reference proteome</keyword>
<protein>
    <submittedName>
        <fullName evidence="2">Uncharacterized protein</fullName>
    </submittedName>
</protein>
<keyword evidence="1" id="KW-0812">Transmembrane</keyword>
<accession>A0ABQ8TWB7</accession>
<dbReference type="Proteomes" id="UP001148838">
    <property type="component" value="Unassembled WGS sequence"/>
</dbReference>
<organism evidence="2 3">
    <name type="scientific">Periplaneta americana</name>
    <name type="common">American cockroach</name>
    <name type="synonym">Blatta americana</name>
    <dbReference type="NCBI Taxonomy" id="6978"/>
    <lineage>
        <taxon>Eukaryota</taxon>
        <taxon>Metazoa</taxon>
        <taxon>Ecdysozoa</taxon>
        <taxon>Arthropoda</taxon>
        <taxon>Hexapoda</taxon>
        <taxon>Insecta</taxon>
        <taxon>Pterygota</taxon>
        <taxon>Neoptera</taxon>
        <taxon>Polyneoptera</taxon>
        <taxon>Dictyoptera</taxon>
        <taxon>Blattodea</taxon>
        <taxon>Blattoidea</taxon>
        <taxon>Blattidae</taxon>
        <taxon>Blattinae</taxon>
        <taxon>Periplaneta</taxon>
    </lineage>
</organism>
<evidence type="ECO:0000256" key="1">
    <source>
        <dbReference type="SAM" id="Phobius"/>
    </source>
</evidence>
<sequence>MTNVIPHPSKGDQRTNLNSKRLWTIQLTAPICHLVTFIYWDFKRKRHRLRTEVRFESSEEQPREVSKEKRAIYLPCCSDLETKYNIKTWDVIGIMIGTRGTNPRESLEVFRKLKVPDSTLDMISSTALNIYIKASPFNLSASHRAPQVSSAHDGEPEGELCGRRAAPLRQLLHEKPAADQEAGLQGVPQHPDLITAAHQLRPFLQPAAFPPRQRLQAAGLRVGELQGAPSVCHVQQPGQVRALQQPGIRTAQQVSASTPQNPECMCQSAALELNRSLELCRMSHPQIFDSRLDDKSFHIYSVFYFLPLYQLRKIFGAKRDEVTGEWRKLHNTELHALYSSPDIIRNIKSRRSRWAGYVTRMGESRNAYRVLLGGRREEDLWGGRDVDGKIILKWI</sequence>
<gene>
    <name evidence="2" type="ORF">ANN_02424</name>
</gene>
<reference evidence="2 3" key="1">
    <citation type="journal article" date="2022" name="Allergy">
        <title>Genome assembly and annotation of Periplaneta americana reveal a comprehensive cockroach allergen profile.</title>
        <authorList>
            <person name="Wang L."/>
            <person name="Xiong Q."/>
            <person name="Saelim N."/>
            <person name="Wang L."/>
            <person name="Nong W."/>
            <person name="Wan A.T."/>
            <person name="Shi M."/>
            <person name="Liu X."/>
            <person name="Cao Q."/>
            <person name="Hui J.H.L."/>
            <person name="Sookrung N."/>
            <person name="Leung T.F."/>
            <person name="Tungtrongchitr A."/>
            <person name="Tsui S.K.W."/>
        </authorList>
    </citation>
    <scope>NUCLEOTIDE SEQUENCE [LARGE SCALE GENOMIC DNA]</scope>
    <source>
        <strain evidence="2">PWHHKU_190912</strain>
    </source>
</reference>
<name>A0ABQ8TWB7_PERAM</name>